<evidence type="ECO:0000313" key="3">
    <source>
        <dbReference type="EMBL" id="TGN34906.1"/>
    </source>
</evidence>
<proteinExistence type="predicted"/>
<keyword evidence="4" id="KW-1185">Reference proteome</keyword>
<evidence type="ECO:0000256" key="1">
    <source>
        <dbReference type="SAM" id="MobiDB-lite"/>
    </source>
</evidence>
<dbReference type="Pfam" id="PF05209">
    <property type="entry name" value="MinC_N"/>
    <property type="match status" value="1"/>
</dbReference>
<feature type="compositionally biased region" description="Basic and acidic residues" evidence="1">
    <location>
        <begin position="1"/>
        <end position="14"/>
    </location>
</feature>
<dbReference type="Proteomes" id="UP000297972">
    <property type="component" value="Unassembled WGS sequence"/>
</dbReference>
<feature type="domain" description="Septum formation inhibitor MinC N-terminal" evidence="2">
    <location>
        <begin position="41"/>
        <end position="113"/>
    </location>
</feature>
<reference evidence="3 4" key="1">
    <citation type="submission" date="2019-03" db="EMBL/GenBank/DDBJ databases">
        <authorList>
            <person name="Li J."/>
        </authorList>
    </citation>
    <scope>NUCLEOTIDE SEQUENCE [LARGE SCALE GENOMIC DNA]</scope>
    <source>
        <strain evidence="3 4">3058</strain>
    </source>
</reference>
<gene>
    <name evidence="3" type="ORF">E4L95_23535</name>
</gene>
<dbReference type="Gene3D" id="3.30.70.260">
    <property type="match status" value="1"/>
</dbReference>
<organism evidence="3 4">
    <name type="scientific">Paracoccus liaowanqingii</name>
    <dbReference type="NCBI Taxonomy" id="2560053"/>
    <lineage>
        <taxon>Bacteria</taxon>
        <taxon>Pseudomonadati</taxon>
        <taxon>Pseudomonadota</taxon>
        <taxon>Alphaproteobacteria</taxon>
        <taxon>Rhodobacterales</taxon>
        <taxon>Paracoccaceae</taxon>
        <taxon>Paracoccus</taxon>
    </lineage>
</organism>
<dbReference type="GO" id="GO:0051302">
    <property type="term" value="P:regulation of cell division"/>
    <property type="evidence" value="ECO:0007669"/>
    <property type="project" value="InterPro"/>
</dbReference>
<sequence>MQQERSGAESRSATEQEQSFDVSERNARTRHDPMPATVAAFQVRGRFLTALAIRIDTEAAGEAFYAQLDDQLRRTPQFFAGAPVVIDLINAPGFSEPSRMRELVENLRARDLRVFGVQSARGIDAAALQQLGLISVLTGRDAPLPREGVPARAAA</sequence>
<dbReference type="EMBL" id="SRPG01000641">
    <property type="protein sequence ID" value="TGN34906.1"/>
    <property type="molecule type" value="Genomic_DNA"/>
</dbReference>
<accession>A0A4Z1BSN1</accession>
<evidence type="ECO:0000313" key="4">
    <source>
        <dbReference type="Proteomes" id="UP000297972"/>
    </source>
</evidence>
<feature type="compositionally biased region" description="Basic and acidic residues" evidence="1">
    <location>
        <begin position="22"/>
        <end position="33"/>
    </location>
</feature>
<evidence type="ECO:0000259" key="2">
    <source>
        <dbReference type="Pfam" id="PF05209"/>
    </source>
</evidence>
<feature type="non-terminal residue" evidence="3">
    <location>
        <position position="155"/>
    </location>
</feature>
<comment type="caution">
    <text evidence="3">The sequence shown here is derived from an EMBL/GenBank/DDBJ whole genome shotgun (WGS) entry which is preliminary data.</text>
</comment>
<dbReference type="InterPro" id="IPR007874">
    <property type="entry name" value="MinC_N"/>
</dbReference>
<name>A0A4Z1BSN1_9RHOB</name>
<protein>
    <submittedName>
        <fullName evidence="3">Septum site-determining protein MinC</fullName>
    </submittedName>
</protein>
<feature type="region of interest" description="Disordered" evidence="1">
    <location>
        <begin position="1"/>
        <end position="33"/>
    </location>
</feature>
<dbReference type="AlphaFoldDB" id="A0A4Z1BSN1"/>